<dbReference type="AlphaFoldDB" id="A0A4Y5RV60"/>
<evidence type="ECO:0000256" key="1">
    <source>
        <dbReference type="SAM" id="Phobius"/>
    </source>
</evidence>
<accession>A0A4Y5RV60</accession>
<dbReference type="EMBL" id="MH714705">
    <property type="protein sequence ID" value="QCZ36409.1"/>
    <property type="molecule type" value="Genomic_DNA"/>
</dbReference>
<proteinExistence type="predicted"/>
<reference evidence="2" key="1">
    <citation type="journal article" date="2018" name="Mitochondrial DNA Part B Resour">
        <title>Characterization of the complete mitochondrial genome of Notospermus geniculatus.</title>
        <authorList>
            <person name="Jiang J.-Q."/>
            <person name="Deng R.-G."/>
        </authorList>
    </citation>
    <scope>NUCLEOTIDE SEQUENCE</scope>
</reference>
<organism evidence="2">
    <name type="scientific">Notospermus geniculatus</name>
    <dbReference type="NCBI Taxonomy" id="416868"/>
    <lineage>
        <taxon>Eukaryota</taxon>
        <taxon>Metazoa</taxon>
        <taxon>Spiralia</taxon>
        <taxon>Lophotrochozoa</taxon>
        <taxon>Nemertea</taxon>
        <taxon>Pilidiophora</taxon>
        <taxon>Heteronemertea</taxon>
        <taxon>Lineidae</taxon>
        <taxon>Notospermus</taxon>
    </lineage>
</organism>
<keyword evidence="1" id="KW-0812">Transmembrane</keyword>
<feature type="transmembrane region" description="Helical" evidence="1">
    <location>
        <begin position="6"/>
        <end position="29"/>
    </location>
</feature>
<protein>
    <submittedName>
        <fullName evidence="2">ATP synthase F0 subunit 8</fullName>
    </submittedName>
</protein>
<sequence length="54" mass="5914">MPQLAPLFWVGVTVSLFLVVSLVCVGVWWGRKDVLVFRAEGVCCEASGGGVWCW</sequence>
<gene>
    <name evidence="2" type="primary">ATP8</name>
</gene>
<keyword evidence="2" id="KW-0496">Mitochondrion</keyword>
<geneLocation type="mitochondrion" evidence="2"/>
<evidence type="ECO:0000313" key="2">
    <source>
        <dbReference type="EMBL" id="QCZ36409.1"/>
    </source>
</evidence>
<name>A0A4Y5RV60_9BILA</name>
<dbReference type="CTD" id="4509"/>
<dbReference type="RefSeq" id="YP_009648859.1">
    <property type="nucleotide sequence ID" value="NC_042687.1"/>
</dbReference>
<keyword evidence="1" id="KW-1133">Transmembrane helix</keyword>
<dbReference type="GeneID" id="40493460"/>
<keyword evidence="1" id="KW-0472">Membrane</keyword>